<feature type="transmembrane region" description="Helical" evidence="3">
    <location>
        <begin position="119"/>
        <end position="139"/>
    </location>
</feature>
<comment type="catalytic activity">
    <reaction evidence="2">
        <text>2 GTP = 3',3'-c-di-GMP + 2 diphosphate</text>
        <dbReference type="Rhea" id="RHEA:24898"/>
        <dbReference type="ChEBI" id="CHEBI:33019"/>
        <dbReference type="ChEBI" id="CHEBI:37565"/>
        <dbReference type="ChEBI" id="CHEBI:58805"/>
        <dbReference type="EC" id="2.7.7.65"/>
    </reaction>
</comment>
<dbReference type="InterPro" id="IPR050469">
    <property type="entry name" value="Diguanylate_Cyclase"/>
</dbReference>
<dbReference type="GO" id="GO:0043709">
    <property type="term" value="P:cell adhesion involved in single-species biofilm formation"/>
    <property type="evidence" value="ECO:0007669"/>
    <property type="project" value="TreeGrafter"/>
</dbReference>
<dbReference type="GO" id="GO:0005886">
    <property type="term" value="C:plasma membrane"/>
    <property type="evidence" value="ECO:0007669"/>
    <property type="project" value="TreeGrafter"/>
</dbReference>
<reference evidence="5 6" key="1">
    <citation type="submission" date="2019-07" db="EMBL/GenBank/DDBJ databases">
        <title>Tepidimonas thermarum AA-1 draft genome.</title>
        <authorList>
            <person name="Da Costa M.S."/>
            <person name="Froufe H.J.C."/>
            <person name="Egas C."/>
            <person name="Albuquerque L."/>
        </authorList>
    </citation>
    <scope>NUCLEOTIDE SEQUENCE [LARGE SCALE GENOMIC DNA]</scope>
    <source>
        <strain evidence="5 6">AA-1</strain>
    </source>
</reference>
<keyword evidence="5" id="KW-0548">Nucleotidyltransferase</keyword>
<feature type="transmembrane region" description="Helical" evidence="3">
    <location>
        <begin position="176"/>
        <end position="195"/>
    </location>
</feature>
<protein>
    <recommendedName>
        <fullName evidence="1">diguanylate cyclase</fullName>
        <ecNumber evidence="1">2.7.7.65</ecNumber>
    </recommendedName>
</protein>
<evidence type="ECO:0000313" key="6">
    <source>
        <dbReference type="Proteomes" id="UP000318542"/>
    </source>
</evidence>
<dbReference type="PANTHER" id="PTHR45138:SF9">
    <property type="entry name" value="DIGUANYLATE CYCLASE DGCM-RELATED"/>
    <property type="match status" value="1"/>
</dbReference>
<dbReference type="InterPro" id="IPR000160">
    <property type="entry name" value="GGDEF_dom"/>
</dbReference>
<dbReference type="PANTHER" id="PTHR45138">
    <property type="entry name" value="REGULATORY COMPONENTS OF SENSORY TRANSDUCTION SYSTEM"/>
    <property type="match status" value="1"/>
</dbReference>
<dbReference type="Pfam" id="PF00990">
    <property type="entry name" value="GGDEF"/>
    <property type="match status" value="1"/>
</dbReference>
<dbReference type="InterPro" id="IPR043128">
    <property type="entry name" value="Rev_trsase/Diguanyl_cyclase"/>
</dbReference>
<dbReference type="GO" id="GO:0052621">
    <property type="term" value="F:diguanylate cyclase activity"/>
    <property type="evidence" value="ECO:0007669"/>
    <property type="project" value="UniProtKB-EC"/>
</dbReference>
<evidence type="ECO:0000256" key="3">
    <source>
        <dbReference type="SAM" id="Phobius"/>
    </source>
</evidence>
<keyword evidence="3" id="KW-1133">Transmembrane helix</keyword>
<feature type="transmembrane region" description="Helical" evidence="3">
    <location>
        <begin position="28"/>
        <end position="52"/>
    </location>
</feature>
<evidence type="ECO:0000256" key="2">
    <source>
        <dbReference type="ARBA" id="ARBA00034247"/>
    </source>
</evidence>
<keyword evidence="3" id="KW-0812">Transmembrane</keyword>
<dbReference type="EC" id="2.7.7.65" evidence="1"/>
<dbReference type="SMART" id="SM00267">
    <property type="entry name" value="GGDEF"/>
    <property type="match status" value="1"/>
</dbReference>
<dbReference type="InterPro" id="IPR036259">
    <property type="entry name" value="MFS_trans_sf"/>
</dbReference>
<dbReference type="SUPFAM" id="SSF103473">
    <property type="entry name" value="MFS general substrate transporter"/>
    <property type="match status" value="1"/>
</dbReference>
<dbReference type="FunFam" id="3.30.70.270:FF:000001">
    <property type="entry name" value="Diguanylate cyclase domain protein"/>
    <property type="match status" value="1"/>
</dbReference>
<dbReference type="CDD" id="cd01949">
    <property type="entry name" value="GGDEF"/>
    <property type="match status" value="1"/>
</dbReference>
<feature type="domain" description="GGDEF" evidence="4">
    <location>
        <begin position="253"/>
        <end position="385"/>
    </location>
</feature>
<evidence type="ECO:0000313" key="5">
    <source>
        <dbReference type="EMBL" id="TSE31278.1"/>
    </source>
</evidence>
<keyword evidence="6" id="KW-1185">Reference proteome</keyword>
<accession>A0A554X615</accession>
<feature type="transmembrane region" description="Helical" evidence="3">
    <location>
        <begin position="94"/>
        <end position="113"/>
    </location>
</feature>
<proteinExistence type="predicted"/>
<evidence type="ECO:0000256" key="1">
    <source>
        <dbReference type="ARBA" id="ARBA00012528"/>
    </source>
</evidence>
<dbReference type="SUPFAM" id="SSF55073">
    <property type="entry name" value="Nucleotide cyclase"/>
    <property type="match status" value="1"/>
</dbReference>
<dbReference type="Gene3D" id="3.30.70.270">
    <property type="match status" value="1"/>
</dbReference>
<dbReference type="EMBL" id="VJOL01000006">
    <property type="protein sequence ID" value="TSE31278.1"/>
    <property type="molecule type" value="Genomic_DNA"/>
</dbReference>
<dbReference type="NCBIfam" id="TIGR00254">
    <property type="entry name" value="GGDEF"/>
    <property type="match status" value="1"/>
</dbReference>
<dbReference type="RefSeq" id="WP_185974984.1">
    <property type="nucleotide sequence ID" value="NZ_VJOL01000006.1"/>
</dbReference>
<organism evidence="5 6">
    <name type="scientific">Tepidimonas thermarum</name>
    <dbReference type="NCBI Taxonomy" id="335431"/>
    <lineage>
        <taxon>Bacteria</taxon>
        <taxon>Pseudomonadati</taxon>
        <taxon>Pseudomonadota</taxon>
        <taxon>Betaproteobacteria</taxon>
        <taxon>Burkholderiales</taxon>
        <taxon>Tepidimonas</taxon>
    </lineage>
</organism>
<dbReference type="PROSITE" id="PS50887">
    <property type="entry name" value="GGDEF"/>
    <property type="match status" value="1"/>
</dbReference>
<feature type="transmembrane region" description="Helical" evidence="3">
    <location>
        <begin position="146"/>
        <end position="164"/>
    </location>
</feature>
<gene>
    <name evidence="5" type="primary">ycdT</name>
    <name evidence="5" type="ORF">Tther_00561</name>
</gene>
<dbReference type="GO" id="GO:1902201">
    <property type="term" value="P:negative regulation of bacterial-type flagellum-dependent cell motility"/>
    <property type="evidence" value="ECO:0007669"/>
    <property type="project" value="TreeGrafter"/>
</dbReference>
<evidence type="ECO:0000259" key="4">
    <source>
        <dbReference type="PROSITE" id="PS50887"/>
    </source>
</evidence>
<dbReference type="InterPro" id="IPR029787">
    <property type="entry name" value="Nucleotide_cyclase"/>
</dbReference>
<keyword evidence="3" id="KW-0472">Membrane</keyword>
<dbReference type="AlphaFoldDB" id="A0A554X615"/>
<keyword evidence="5" id="KW-0808">Transferase</keyword>
<feature type="transmembrane region" description="Helical" evidence="3">
    <location>
        <begin position="64"/>
        <end position="82"/>
    </location>
</feature>
<dbReference type="Proteomes" id="UP000318542">
    <property type="component" value="Unassembled WGS sequence"/>
</dbReference>
<sequence length="397" mass="42966">MTIKARWRRWAREDAQVSEAALRRNLHALAVAAWVVVALNALHVVVFGTLHFDDAVRSTWAQRVAGAHAAMAVVMLVTGWLARRLQARGALPAAAAWLPLGVSALVLGWAIALTAFDQAIGGSLSAYVNAAIAVPVVLLLRPRVMVTLMALAWGALAVVLRWVIEDAALLTTHRMNAASTSVLAALVGVLFWRHFVRTERLQRALADSNQQLQAQHHELQALATRDPLTGLLNRRAFEHEAQQVLARARRQRHPLALLMLDVDHFKAINDRHGHPAGDAALRQVAACMAEAIRQTDPLARLGGEEFVLLLPDTGADQAWHLAEKLRHTLEQTPLPAIGAPLTVSIGLVTVAADATPTLEGLLQQADQALYAAKRQGRNRTVTWDAEQAARGASTASG</sequence>
<name>A0A554X615_9BURK</name>
<comment type="caution">
    <text evidence="5">The sequence shown here is derived from an EMBL/GenBank/DDBJ whole genome shotgun (WGS) entry which is preliminary data.</text>
</comment>